<keyword evidence="10 16" id="KW-0133">Cell shape</keyword>
<dbReference type="InterPro" id="IPR006094">
    <property type="entry name" value="Oxid_FAD_bind_N"/>
</dbReference>
<dbReference type="OrthoDB" id="9804753at2"/>
<dbReference type="InterPro" id="IPR036318">
    <property type="entry name" value="FAD-bd_PCMH-like_sf"/>
</dbReference>
<evidence type="ECO:0000256" key="1">
    <source>
        <dbReference type="ARBA" id="ARBA00001974"/>
    </source>
</evidence>
<evidence type="ECO:0000256" key="10">
    <source>
        <dbReference type="ARBA" id="ARBA00022960"/>
    </source>
</evidence>
<evidence type="ECO:0000256" key="3">
    <source>
        <dbReference type="ARBA" id="ARBA00004496"/>
    </source>
</evidence>
<evidence type="ECO:0000256" key="15">
    <source>
        <dbReference type="ARBA" id="ARBA00048914"/>
    </source>
</evidence>
<keyword evidence="6 16" id="KW-0132">Cell division</keyword>
<keyword evidence="12 16" id="KW-0560">Oxidoreductase</keyword>
<comment type="subcellular location">
    <subcellularLocation>
        <location evidence="3 16">Cytoplasm</location>
    </subcellularLocation>
</comment>
<feature type="active site" description="Proton donor" evidence="16">
    <location>
        <position position="217"/>
    </location>
</feature>
<dbReference type="GO" id="GO:0009252">
    <property type="term" value="P:peptidoglycan biosynthetic process"/>
    <property type="evidence" value="ECO:0007669"/>
    <property type="project" value="UniProtKB-UniRule"/>
</dbReference>
<evidence type="ECO:0000256" key="11">
    <source>
        <dbReference type="ARBA" id="ARBA00022984"/>
    </source>
</evidence>
<organism evidence="18 19">
    <name type="scientific">Peptoniphilus duerdenii ATCC BAA-1640</name>
    <dbReference type="NCBI Taxonomy" id="862517"/>
    <lineage>
        <taxon>Bacteria</taxon>
        <taxon>Bacillati</taxon>
        <taxon>Bacillota</taxon>
        <taxon>Tissierellia</taxon>
        <taxon>Tissierellales</taxon>
        <taxon>Peptoniphilaceae</taxon>
        <taxon>Peptoniphilus</taxon>
    </lineage>
</organism>
<evidence type="ECO:0000256" key="13">
    <source>
        <dbReference type="ARBA" id="ARBA00023306"/>
    </source>
</evidence>
<feature type="domain" description="FAD-binding PCMH-type" evidence="17">
    <location>
        <begin position="22"/>
        <end position="188"/>
    </location>
</feature>
<dbReference type="Gene3D" id="3.30.465.10">
    <property type="match status" value="1"/>
</dbReference>
<dbReference type="EMBL" id="AEEH01000009">
    <property type="protein sequence ID" value="EFM26356.1"/>
    <property type="molecule type" value="Genomic_DNA"/>
</dbReference>
<dbReference type="GO" id="GO:0071949">
    <property type="term" value="F:FAD binding"/>
    <property type="evidence" value="ECO:0007669"/>
    <property type="project" value="InterPro"/>
</dbReference>
<dbReference type="Pfam" id="PF02873">
    <property type="entry name" value="MurB_C"/>
    <property type="match status" value="1"/>
</dbReference>
<comment type="caution">
    <text evidence="18">The sequence shown here is derived from an EMBL/GenBank/DDBJ whole genome shotgun (WGS) entry which is preliminary data.</text>
</comment>
<comment type="catalytic activity">
    <reaction evidence="15 16">
        <text>UDP-N-acetyl-alpha-D-muramate + NADP(+) = UDP-N-acetyl-3-O-(1-carboxyvinyl)-alpha-D-glucosamine + NADPH + H(+)</text>
        <dbReference type="Rhea" id="RHEA:12248"/>
        <dbReference type="ChEBI" id="CHEBI:15378"/>
        <dbReference type="ChEBI" id="CHEBI:57783"/>
        <dbReference type="ChEBI" id="CHEBI:58349"/>
        <dbReference type="ChEBI" id="CHEBI:68483"/>
        <dbReference type="ChEBI" id="CHEBI:70757"/>
        <dbReference type="EC" id="1.3.1.98"/>
    </reaction>
</comment>
<dbReference type="InterPro" id="IPR003170">
    <property type="entry name" value="MurB"/>
</dbReference>
<sequence>MFNNFGKFFENKKIDEYTSFGIGGVCDYILFPNSVEDLIDAIKLARKNNIPVHIFGNLTNVLVLDGGIRGLTIILKDGSLSEIDVDGNLITAGAGATLKAVSEAAYENSLGGMEFSHGIPGSVGGAMVMNAGAYGGEMKDVVKSVKLLTENLKIIDVDGKDMDFVYRNSRVIKNNEIVLSATFELKPREKSEILNDMNDFDERRSSKQPLDMMSCGSTFKRPEGYFAGKLIEDSGLRGFRYKNCGVSWKHCGFIVNYGDSKAEDVLHAIDVVRKVVYDKFGVSLETELKTVGEK</sequence>
<dbReference type="PROSITE" id="PS51387">
    <property type="entry name" value="FAD_PCMH"/>
    <property type="match status" value="1"/>
</dbReference>
<dbReference type="InterPro" id="IPR016167">
    <property type="entry name" value="FAD-bd_PCMH_sub1"/>
</dbReference>
<dbReference type="UniPathway" id="UPA00219"/>
<protein>
    <recommendedName>
        <fullName evidence="16">UDP-N-acetylenolpyruvoylglucosamine reductase</fullName>
        <ecNumber evidence="16">1.3.1.98</ecNumber>
    </recommendedName>
    <alternativeName>
        <fullName evidence="16">UDP-N-acetylmuramate dehydrogenase</fullName>
    </alternativeName>
</protein>
<keyword evidence="11 16" id="KW-0573">Peptidoglycan synthesis</keyword>
<evidence type="ECO:0000256" key="12">
    <source>
        <dbReference type="ARBA" id="ARBA00023002"/>
    </source>
</evidence>
<dbReference type="Proteomes" id="UP000003280">
    <property type="component" value="Unassembled WGS sequence"/>
</dbReference>
<gene>
    <name evidence="16 18" type="primary">murB</name>
    <name evidence="18" type="ORF">HMPREF9225_0050</name>
</gene>
<dbReference type="HOGENOM" id="CLU_035304_1_1_9"/>
<dbReference type="AlphaFoldDB" id="E0NIR1"/>
<dbReference type="RefSeq" id="WP_008900886.1">
    <property type="nucleotide sequence ID" value="NZ_GL397071.1"/>
</dbReference>
<dbReference type="STRING" id="862517.HMPREF9225_0050"/>
<dbReference type="eggNOG" id="COG0812">
    <property type="taxonomic scope" value="Bacteria"/>
</dbReference>
<dbReference type="InterPro" id="IPR016166">
    <property type="entry name" value="FAD-bd_PCMH"/>
</dbReference>
<evidence type="ECO:0000313" key="18">
    <source>
        <dbReference type="EMBL" id="EFM26356.1"/>
    </source>
</evidence>
<comment type="pathway">
    <text evidence="4 16">Cell wall biogenesis; peptidoglycan biosynthesis.</text>
</comment>
<dbReference type="EC" id="1.3.1.98" evidence="16"/>
<evidence type="ECO:0000256" key="5">
    <source>
        <dbReference type="ARBA" id="ARBA00022490"/>
    </source>
</evidence>
<dbReference type="InterPro" id="IPR036635">
    <property type="entry name" value="MurB_C_sf"/>
</dbReference>
<dbReference type="GO" id="GO:0051301">
    <property type="term" value="P:cell division"/>
    <property type="evidence" value="ECO:0007669"/>
    <property type="project" value="UniProtKB-KW"/>
</dbReference>
<evidence type="ECO:0000256" key="2">
    <source>
        <dbReference type="ARBA" id="ARBA00003921"/>
    </source>
</evidence>
<reference evidence="18 19" key="1">
    <citation type="submission" date="2010-07" db="EMBL/GenBank/DDBJ databases">
        <authorList>
            <person name="Muzny D."/>
            <person name="Qin X."/>
            <person name="Deng J."/>
            <person name="Jiang H."/>
            <person name="Liu Y."/>
            <person name="Qu J."/>
            <person name="Song X.-Z."/>
            <person name="Zhang L."/>
            <person name="Thornton R."/>
            <person name="Coyle M."/>
            <person name="Francisco L."/>
            <person name="Jackson L."/>
            <person name="Javaid M."/>
            <person name="Korchina V."/>
            <person name="Kovar C."/>
            <person name="Mata R."/>
            <person name="Mathew T."/>
            <person name="Ngo R."/>
            <person name="Nguyen L."/>
            <person name="Nguyen N."/>
            <person name="Okwuonu G."/>
            <person name="Ongeri F."/>
            <person name="Pham C."/>
            <person name="Simmons D."/>
            <person name="Wilczek-Boney K."/>
            <person name="Hale W."/>
            <person name="Jakkamsetti A."/>
            <person name="Pham P."/>
            <person name="Ruth R."/>
            <person name="San Lucas F."/>
            <person name="Warren J."/>
            <person name="Zhang J."/>
            <person name="Zhao Z."/>
            <person name="Zhou C."/>
            <person name="Zhu D."/>
            <person name="Lee S."/>
            <person name="Bess C."/>
            <person name="Blankenburg K."/>
            <person name="Forbes L."/>
            <person name="Fu Q."/>
            <person name="Gubbala S."/>
            <person name="Hirani K."/>
            <person name="Jayaseelan J.C."/>
            <person name="Lara F."/>
            <person name="Munidasa M."/>
            <person name="Palculict T."/>
            <person name="Patil S."/>
            <person name="Pu L.-L."/>
            <person name="Saada N."/>
            <person name="Tang L."/>
            <person name="Weissenberger G."/>
            <person name="Zhu Y."/>
            <person name="Hemphill L."/>
            <person name="Shang Y."/>
            <person name="Youmans B."/>
            <person name="Ayvaz T."/>
            <person name="Ross M."/>
            <person name="Santibanez J."/>
            <person name="Aqrawi P."/>
            <person name="Gross S."/>
            <person name="Joshi V."/>
            <person name="Fowler G."/>
            <person name="Nazareth L."/>
            <person name="Reid J."/>
            <person name="Worley K."/>
            <person name="Petrosino J."/>
            <person name="Highlander S."/>
            <person name="Gibbs R."/>
        </authorList>
    </citation>
    <scope>NUCLEOTIDE SEQUENCE [LARGE SCALE GENOMIC DNA]</scope>
    <source>
        <strain evidence="18 19">ATCC BAA-1640</strain>
    </source>
</reference>
<evidence type="ECO:0000256" key="4">
    <source>
        <dbReference type="ARBA" id="ARBA00004752"/>
    </source>
</evidence>
<dbReference type="GO" id="GO:0005829">
    <property type="term" value="C:cytosol"/>
    <property type="evidence" value="ECO:0007669"/>
    <property type="project" value="TreeGrafter"/>
</dbReference>
<accession>E0NIR1</accession>
<keyword evidence="7 16" id="KW-0285">Flavoprotein</keyword>
<dbReference type="NCBIfam" id="NF010480">
    <property type="entry name" value="PRK13905.1"/>
    <property type="match status" value="1"/>
</dbReference>
<dbReference type="Gene3D" id="3.90.78.10">
    <property type="entry name" value="UDP-N-acetylenolpyruvoylglucosamine reductase, C-terminal domain"/>
    <property type="match status" value="1"/>
</dbReference>
<dbReference type="PANTHER" id="PTHR21071:SF4">
    <property type="entry name" value="UDP-N-ACETYLENOLPYRUVOYLGLUCOSAMINE REDUCTASE"/>
    <property type="match status" value="1"/>
</dbReference>
<comment type="cofactor">
    <cofactor evidence="1 16">
        <name>FAD</name>
        <dbReference type="ChEBI" id="CHEBI:57692"/>
    </cofactor>
</comment>
<dbReference type="Pfam" id="PF01565">
    <property type="entry name" value="FAD_binding_4"/>
    <property type="match status" value="1"/>
</dbReference>
<keyword evidence="5 16" id="KW-0963">Cytoplasm</keyword>
<dbReference type="SUPFAM" id="SSF56194">
    <property type="entry name" value="Uridine diphospho-N-Acetylenolpyruvylglucosamine reductase, MurB, C-terminal domain"/>
    <property type="match status" value="1"/>
</dbReference>
<evidence type="ECO:0000256" key="8">
    <source>
        <dbReference type="ARBA" id="ARBA00022827"/>
    </source>
</evidence>
<comment type="function">
    <text evidence="2 16">Cell wall formation.</text>
</comment>
<evidence type="ECO:0000256" key="16">
    <source>
        <dbReference type="HAMAP-Rule" id="MF_00037"/>
    </source>
</evidence>
<feature type="active site" evidence="16">
    <location>
        <position position="287"/>
    </location>
</feature>
<keyword evidence="19" id="KW-1185">Reference proteome</keyword>
<dbReference type="InterPro" id="IPR016169">
    <property type="entry name" value="FAD-bd_PCMH_sub2"/>
</dbReference>
<dbReference type="Gene3D" id="3.30.43.10">
    <property type="entry name" value="Uridine Diphospho-n-acetylenolpyruvylglucosamine Reductase, domain 2"/>
    <property type="match status" value="1"/>
</dbReference>
<dbReference type="NCBIfam" id="TIGR00179">
    <property type="entry name" value="murB"/>
    <property type="match status" value="1"/>
</dbReference>
<feature type="active site" evidence="16">
    <location>
        <position position="167"/>
    </location>
</feature>
<dbReference type="SUPFAM" id="SSF56176">
    <property type="entry name" value="FAD-binding/transporter-associated domain-like"/>
    <property type="match status" value="1"/>
</dbReference>
<dbReference type="InterPro" id="IPR011601">
    <property type="entry name" value="MurB_C"/>
</dbReference>
<keyword evidence="9 16" id="KW-0521">NADP</keyword>
<keyword evidence="14 16" id="KW-0961">Cell wall biogenesis/degradation</keyword>
<keyword evidence="8 16" id="KW-0274">FAD</keyword>
<proteinExistence type="inferred from homology"/>
<dbReference type="GO" id="GO:0008360">
    <property type="term" value="P:regulation of cell shape"/>
    <property type="evidence" value="ECO:0007669"/>
    <property type="project" value="UniProtKB-KW"/>
</dbReference>
<evidence type="ECO:0000259" key="17">
    <source>
        <dbReference type="PROSITE" id="PS51387"/>
    </source>
</evidence>
<name>E0NIR1_9FIRM</name>
<dbReference type="GO" id="GO:0071555">
    <property type="term" value="P:cell wall organization"/>
    <property type="evidence" value="ECO:0007669"/>
    <property type="project" value="UniProtKB-KW"/>
</dbReference>
<comment type="similarity">
    <text evidence="16">Belongs to the MurB family.</text>
</comment>
<evidence type="ECO:0000313" key="19">
    <source>
        <dbReference type="Proteomes" id="UP000003280"/>
    </source>
</evidence>
<dbReference type="HAMAP" id="MF_00037">
    <property type="entry name" value="MurB"/>
    <property type="match status" value="1"/>
</dbReference>
<dbReference type="GO" id="GO:0008762">
    <property type="term" value="F:UDP-N-acetylmuramate dehydrogenase activity"/>
    <property type="evidence" value="ECO:0007669"/>
    <property type="project" value="UniProtKB-UniRule"/>
</dbReference>
<evidence type="ECO:0000256" key="7">
    <source>
        <dbReference type="ARBA" id="ARBA00022630"/>
    </source>
</evidence>
<evidence type="ECO:0000256" key="6">
    <source>
        <dbReference type="ARBA" id="ARBA00022618"/>
    </source>
</evidence>
<dbReference type="PANTHER" id="PTHR21071">
    <property type="entry name" value="UDP-N-ACETYLENOLPYRUVOYLGLUCOSAMINE REDUCTASE"/>
    <property type="match status" value="1"/>
</dbReference>
<keyword evidence="13 16" id="KW-0131">Cell cycle</keyword>
<evidence type="ECO:0000256" key="9">
    <source>
        <dbReference type="ARBA" id="ARBA00022857"/>
    </source>
</evidence>
<evidence type="ECO:0000256" key="14">
    <source>
        <dbReference type="ARBA" id="ARBA00023316"/>
    </source>
</evidence>